<evidence type="ECO:0000313" key="5">
    <source>
        <dbReference type="Proteomes" id="UP000577697"/>
    </source>
</evidence>
<gene>
    <name evidence="2" type="ORF">AA2016_4914</name>
    <name evidence="3" type="ORF">FHS67_003682</name>
</gene>
<dbReference type="Gene3D" id="3.90.1140.10">
    <property type="entry name" value="Cyclic phosphodiesterase"/>
    <property type="match status" value="1"/>
</dbReference>
<keyword evidence="5" id="KW-1185">Reference proteome</keyword>
<keyword evidence="1" id="KW-0378">Hydrolase</keyword>
<keyword evidence="3" id="KW-0436">Ligase</keyword>
<evidence type="ECO:0000313" key="3">
    <source>
        <dbReference type="EMBL" id="MBB3707351.1"/>
    </source>
</evidence>
<name>A0AAC8YT69_AMIAI</name>
<accession>A0AAC8YT69</accession>
<dbReference type="InterPro" id="IPR009097">
    <property type="entry name" value="Cyclic_Pdiesterase"/>
</dbReference>
<dbReference type="AlphaFoldDB" id="A0AAC8YT69"/>
<reference evidence="3 5" key="2">
    <citation type="submission" date="2020-08" db="EMBL/GenBank/DDBJ databases">
        <title>Genomic Encyclopedia of Type Strains, Phase IV (KMG-IV): sequencing the most valuable type-strain genomes for metagenomic binning, comparative biology and taxonomic classification.</title>
        <authorList>
            <person name="Goeker M."/>
        </authorList>
    </citation>
    <scope>NUCLEOTIDE SEQUENCE [LARGE SCALE GENOMIC DNA]</scope>
    <source>
        <strain evidence="3 5">DSM 10368</strain>
    </source>
</reference>
<evidence type="ECO:0000313" key="4">
    <source>
        <dbReference type="Proteomes" id="UP000075755"/>
    </source>
</evidence>
<dbReference type="KEGG" id="aak:AA2016_4914"/>
<dbReference type="Pfam" id="PF13563">
    <property type="entry name" value="2_5_RNA_ligase2"/>
    <property type="match status" value="1"/>
</dbReference>
<reference evidence="2 4" key="1">
    <citation type="submission" date="2016-03" db="EMBL/GenBank/DDBJ databases">
        <title>Complete genome of Aminobacter aminovorans KCTC 2477.</title>
        <authorList>
            <person name="Kim K.M."/>
        </authorList>
    </citation>
    <scope>NUCLEOTIDE SEQUENCE [LARGE SCALE GENOMIC DNA]</scope>
    <source>
        <strain evidence="2 4">KCTC 2477</strain>
    </source>
</reference>
<sequence>MGLHNGGEIDRTTVHDASAAAATVRVPAFELAFDRIASFHNRESKPLVLLCGKGAEKVVELERRIIDALNRAGLRLRRRAGFVPHCTVLYADRLVPETPLDRPIVVPITEFHLLHRSASGRRRSVGNWPLLG</sequence>
<dbReference type="PANTHER" id="PTHR35561:SF1">
    <property type="entry name" value="RNA 2',3'-CYCLIC PHOSPHODIESTERASE"/>
    <property type="match status" value="1"/>
</dbReference>
<dbReference type="Proteomes" id="UP000075755">
    <property type="component" value="Chromosome"/>
</dbReference>
<dbReference type="EC" id="6.5.1.-" evidence="3"/>
<dbReference type="GO" id="GO:0004113">
    <property type="term" value="F:2',3'-cyclic-nucleotide 3'-phosphodiesterase activity"/>
    <property type="evidence" value="ECO:0007669"/>
    <property type="project" value="InterPro"/>
</dbReference>
<protein>
    <submittedName>
        <fullName evidence="3">2'-5' RNA ligase</fullName>
        <ecNumber evidence="3">6.5.1.-</ecNumber>
    </submittedName>
</protein>
<organism evidence="2 4">
    <name type="scientific">Aminobacter aminovorans</name>
    <name type="common">Chelatobacter heintzii</name>
    <dbReference type="NCBI Taxonomy" id="83263"/>
    <lineage>
        <taxon>Bacteria</taxon>
        <taxon>Pseudomonadati</taxon>
        <taxon>Pseudomonadota</taxon>
        <taxon>Alphaproteobacteria</taxon>
        <taxon>Hyphomicrobiales</taxon>
        <taxon>Phyllobacteriaceae</taxon>
        <taxon>Aminobacter</taxon>
    </lineage>
</organism>
<proteinExistence type="predicted"/>
<dbReference type="EMBL" id="CP015005">
    <property type="protein sequence ID" value="AMS43823.1"/>
    <property type="molecule type" value="Genomic_DNA"/>
</dbReference>
<dbReference type="Proteomes" id="UP000577697">
    <property type="component" value="Unassembled WGS sequence"/>
</dbReference>
<evidence type="ECO:0000313" key="2">
    <source>
        <dbReference type="EMBL" id="AMS43823.1"/>
    </source>
</evidence>
<evidence type="ECO:0000256" key="1">
    <source>
        <dbReference type="ARBA" id="ARBA00022801"/>
    </source>
</evidence>
<dbReference type="PANTHER" id="PTHR35561">
    <property type="entry name" value="RNA 2',3'-CYCLIC PHOSPHODIESTERASE"/>
    <property type="match status" value="1"/>
</dbReference>
<dbReference type="EMBL" id="JACICB010000013">
    <property type="protein sequence ID" value="MBB3707351.1"/>
    <property type="molecule type" value="Genomic_DNA"/>
</dbReference>
<dbReference type="SUPFAM" id="SSF55144">
    <property type="entry name" value="LigT-like"/>
    <property type="match status" value="1"/>
</dbReference>
<dbReference type="GO" id="GO:0016874">
    <property type="term" value="F:ligase activity"/>
    <property type="evidence" value="ECO:0007669"/>
    <property type="project" value="UniProtKB-KW"/>
</dbReference>
<dbReference type="InterPro" id="IPR004175">
    <property type="entry name" value="RNA_CPDase"/>
</dbReference>
<dbReference type="GO" id="GO:0008664">
    <property type="term" value="F:RNA 2',3'-cyclic 3'-phosphodiesterase activity"/>
    <property type="evidence" value="ECO:0007669"/>
    <property type="project" value="InterPro"/>
</dbReference>